<evidence type="ECO:0000256" key="6">
    <source>
        <dbReference type="PROSITE-ProRule" id="PRU00169"/>
    </source>
</evidence>
<dbReference type="Gene3D" id="6.10.250.690">
    <property type="match status" value="1"/>
</dbReference>
<dbReference type="GO" id="GO:0000156">
    <property type="term" value="F:phosphorelay response regulator activity"/>
    <property type="evidence" value="ECO:0007669"/>
    <property type="project" value="TreeGrafter"/>
</dbReference>
<dbReference type="PROSITE" id="PS51755">
    <property type="entry name" value="OMPR_PHOB"/>
    <property type="match status" value="1"/>
</dbReference>
<dbReference type="GO" id="GO:0000976">
    <property type="term" value="F:transcription cis-regulatory region binding"/>
    <property type="evidence" value="ECO:0007669"/>
    <property type="project" value="TreeGrafter"/>
</dbReference>
<dbReference type="FunFam" id="3.40.50.2300:FF:000001">
    <property type="entry name" value="DNA-binding response regulator PhoB"/>
    <property type="match status" value="1"/>
</dbReference>
<dbReference type="Pfam" id="PF00072">
    <property type="entry name" value="Response_reg"/>
    <property type="match status" value="1"/>
</dbReference>
<feature type="domain" description="Response regulatory" evidence="8">
    <location>
        <begin position="16"/>
        <end position="129"/>
    </location>
</feature>
<dbReference type="SMART" id="SM00862">
    <property type="entry name" value="Trans_reg_C"/>
    <property type="match status" value="1"/>
</dbReference>
<dbReference type="GO" id="GO:0006355">
    <property type="term" value="P:regulation of DNA-templated transcription"/>
    <property type="evidence" value="ECO:0007669"/>
    <property type="project" value="InterPro"/>
</dbReference>
<reference evidence="11" key="1">
    <citation type="submission" date="2017-01" db="EMBL/GenBank/DDBJ databases">
        <authorList>
            <person name="Varghese N."/>
            <person name="Submissions S."/>
        </authorList>
    </citation>
    <scope>NUCLEOTIDE SEQUENCE [LARGE SCALE GENOMIC DNA]</scope>
    <source>
        <strain evidence="11">DSM 16176</strain>
    </source>
</reference>
<dbReference type="SMART" id="SM00448">
    <property type="entry name" value="REC"/>
    <property type="match status" value="1"/>
</dbReference>
<evidence type="ECO:0000256" key="3">
    <source>
        <dbReference type="ARBA" id="ARBA00023015"/>
    </source>
</evidence>
<keyword evidence="4 7" id="KW-0238">DNA-binding</keyword>
<dbReference type="RefSeq" id="WP_076348347.1">
    <property type="nucleotide sequence ID" value="NZ_FTOO01000010.1"/>
</dbReference>
<evidence type="ECO:0000259" key="8">
    <source>
        <dbReference type="PROSITE" id="PS50110"/>
    </source>
</evidence>
<dbReference type="OrthoDB" id="2373414at2"/>
<gene>
    <name evidence="10" type="ORF">SAMN05421799_110116</name>
</gene>
<dbReference type="GO" id="GO:0032993">
    <property type="term" value="C:protein-DNA complex"/>
    <property type="evidence" value="ECO:0007669"/>
    <property type="project" value="TreeGrafter"/>
</dbReference>
<sequence length="235" mass="26619">MPLDKQTQLYDPSKIRILVVDDEPSIVKFLEFGLRREGYAVQTAADGVEAIAKARDAMPHVCILDVMMPGPDGFEVCKMLKRMGHVAVILLTARDAIDDRVKGLMGGADDYVVKPFSFEELLARIHARVRSQFPQLLQQQEIGPFLIDDARKEIAFHGNPLKLSSTEYELLRYLVQNHGLVLSKAQILDHVWGYDFNGQDNIVEVYISALREKLGDRDRTLIRTLRGQGYRVDLP</sequence>
<dbReference type="SUPFAM" id="SSF52172">
    <property type="entry name" value="CheY-like"/>
    <property type="match status" value="1"/>
</dbReference>
<organism evidence="10 11">
    <name type="scientific">Alicyclobacillus vulcanalis</name>
    <dbReference type="NCBI Taxonomy" id="252246"/>
    <lineage>
        <taxon>Bacteria</taxon>
        <taxon>Bacillati</taxon>
        <taxon>Bacillota</taxon>
        <taxon>Bacilli</taxon>
        <taxon>Bacillales</taxon>
        <taxon>Alicyclobacillaceae</taxon>
        <taxon>Alicyclobacillus</taxon>
    </lineage>
</organism>
<dbReference type="CDD" id="cd00383">
    <property type="entry name" value="trans_reg_C"/>
    <property type="match status" value="1"/>
</dbReference>
<dbReference type="InterPro" id="IPR011006">
    <property type="entry name" value="CheY-like_superfamily"/>
</dbReference>
<dbReference type="InterPro" id="IPR001867">
    <property type="entry name" value="OmpR/PhoB-type_DNA-bd"/>
</dbReference>
<dbReference type="PROSITE" id="PS50110">
    <property type="entry name" value="RESPONSE_REGULATORY"/>
    <property type="match status" value="1"/>
</dbReference>
<evidence type="ECO:0000259" key="9">
    <source>
        <dbReference type="PROSITE" id="PS51755"/>
    </source>
</evidence>
<evidence type="ECO:0000256" key="1">
    <source>
        <dbReference type="ARBA" id="ARBA00022553"/>
    </source>
</evidence>
<keyword evidence="3" id="KW-0805">Transcription regulation</keyword>
<keyword evidence="5" id="KW-0804">Transcription</keyword>
<name>A0A1N7NZY1_9BACL</name>
<dbReference type="Pfam" id="PF00486">
    <property type="entry name" value="Trans_reg_C"/>
    <property type="match status" value="1"/>
</dbReference>
<dbReference type="Gene3D" id="1.10.10.10">
    <property type="entry name" value="Winged helix-like DNA-binding domain superfamily/Winged helix DNA-binding domain"/>
    <property type="match status" value="1"/>
</dbReference>
<proteinExistence type="predicted"/>
<keyword evidence="1 6" id="KW-0597">Phosphoprotein</keyword>
<keyword evidence="11" id="KW-1185">Reference proteome</keyword>
<dbReference type="InterPro" id="IPR036388">
    <property type="entry name" value="WH-like_DNA-bd_sf"/>
</dbReference>
<dbReference type="InterPro" id="IPR001789">
    <property type="entry name" value="Sig_transdc_resp-reg_receiver"/>
</dbReference>
<dbReference type="Proteomes" id="UP000186156">
    <property type="component" value="Unassembled WGS sequence"/>
</dbReference>
<evidence type="ECO:0000313" key="11">
    <source>
        <dbReference type="Proteomes" id="UP000186156"/>
    </source>
</evidence>
<dbReference type="CDD" id="cd17574">
    <property type="entry name" value="REC_OmpR"/>
    <property type="match status" value="1"/>
</dbReference>
<dbReference type="Gene3D" id="3.40.50.2300">
    <property type="match status" value="1"/>
</dbReference>
<feature type="modified residue" description="4-aspartylphosphate" evidence="6">
    <location>
        <position position="65"/>
    </location>
</feature>
<feature type="DNA-binding region" description="OmpR/PhoB-type" evidence="7">
    <location>
        <begin position="137"/>
        <end position="234"/>
    </location>
</feature>
<keyword evidence="2" id="KW-0902">Two-component regulatory system</keyword>
<dbReference type="InterPro" id="IPR039420">
    <property type="entry name" value="WalR-like"/>
</dbReference>
<dbReference type="PANTHER" id="PTHR48111:SF28">
    <property type="entry name" value="TRANSCRIPTIONAL REGULATORY PROTEIN TCRX-RELATED"/>
    <property type="match status" value="1"/>
</dbReference>
<dbReference type="EMBL" id="FTOO01000010">
    <property type="protein sequence ID" value="SIT03925.1"/>
    <property type="molecule type" value="Genomic_DNA"/>
</dbReference>
<evidence type="ECO:0000256" key="4">
    <source>
        <dbReference type="ARBA" id="ARBA00023125"/>
    </source>
</evidence>
<dbReference type="GO" id="GO:0005829">
    <property type="term" value="C:cytosol"/>
    <property type="evidence" value="ECO:0007669"/>
    <property type="project" value="TreeGrafter"/>
</dbReference>
<accession>A0A1N7NZY1</accession>
<dbReference type="STRING" id="252246.SAMN05421799_110116"/>
<dbReference type="AlphaFoldDB" id="A0A1N7NZY1"/>
<feature type="domain" description="OmpR/PhoB-type" evidence="9">
    <location>
        <begin position="137"/>
        <end position="234"/>
    </location>
</feature>
<evidence type="ECO:0000256" key="7">
    <source>
        <dbReference type="PROSITE-ProRule" id="PRU01091"/>
    </source>
</evidence>
<evidence type="ECO:0000256" key="5">
    <source>
        <dbReference type="ARBA" id="ARBA00023163"/>
    </source>
</evidence>
<evidence type="ECO:0000313" key="10">
    <source>
        <dbReference type="EMBL" id="SIT03925.1"/>
    </source>
</evidence>
<protein>
    <submittedName>
        <fullName evidence="10">Two-component system, OmpR family, response regulator</fullName>
    </submittedName>
</protein>
<dbReference type="PANTHER" id="PTHR48111">
    <property type="entry name" value="REGULATOR OF RPOS"/>
    <property type="match status" value="1"/>
</dbReference>
<evidence type="ECO:0000256" key="2">
    <source>
        <dbReference type="ARBA" id="ARBA00023012"/>
    </source>
</evidence>